<dbReference type="GO" id="GO:0032259">
    <property type="term" value="P:methylation"/>
    <property type="evidence" value="ECO:0007669"/>
    <property type="project" value="UniProtKB-KW"/>
</dbReference>
<dbReference type="AlphaFoldDB" id="A0A3A5H6V3"/>
<keyword evidence="13" id="KW-1185">Reference proteome</keyword>
<dbReference type="InterPro" id="IPR000682">
    <property type="entry name" value="PCMT"/>
</dbReference>
<evidence type="ECO:0000256" key="4">
    <source>
        <dbReference type="ARBA" id="ARBA00013346"/>
    </source>
</evidence>
<evidence type="ECO:0000256" key="10">
    <source>
        <dbReference type="ARBA" id="ARBA00031323"/>
    </source>
</evidence>
<proteinExistence type="inferred from homology"/>
<evidence type="ECO:0000256" key="2">
    <source>
        <dbReference type="ARBA" id="ARBA00005369"/>
    </source>
</evidence>
<evidence type="ECO:0000256" key="5">
    <source>
        <dbReference type="ARBA" id="ARBA00022490"/>
    </source>
</evidence>
<dbReference type="OrthoDB" id="4035289at2"/>
<evidence type="ECO:0000313" key="13">
    <source>
        <dbReference type="Proteomes" id="UP000276542"/>
    </source>
</evidence>
<keyword evidence="8" id="KW-0949">S-adenosyl-L-methionine</keyword>
<dbReference type="SUPFAM" id="SSF53335">
    <property type="entry name" value="S-adenosyl-L-methionine-dependent methyltransferases"/>
    <property type="match status" value="1"/>
</dbReference>
<evidence type="ECO:0000256" key="7">
    <source>
        <dbReference type="ARBA" id="ARBA00022679"/>
    </source>
</evidence>
<protein>
    <recommendedName>
        <fullName evidence="4">Protein-L-isoaspartate O-methyltransferase</fullName>
        <ecNumber evidence="3">2.1.1.77</ecNumber>
    </recommendedName>
    <alternativeName>
        <fullName evidence="11">L-isoaspartyl protein carboxyl methyltransferase</fullName>
    </alternativeName>
    <alternativeName>
        <fullName evidence="9">Protein L-isoaspartyl methyltransferase</fullName>
    </alternativeName>
    <alternativeName>
        <fullName evidence="10">Protein-beta-aspartate methyltransferase</fullName>
    </alternativeName>
</protein>
<organism evidence="12 13">
    <name type="scientific">Nocardioides cavernaquae</name>
    <dbReference type="NCBI Taxonomy" id="2321396"/>
    <lineage>
        <taxon>Bacteria</taxon>
        <taxon>Bacillati</taxon>
        <taxon>Actinomycetota</taxon>
        <taxon>Actinomycetes</taxon>
        <taxon>Propionibacteriales</taxon>
        <taxon>Nocardioidaceae</taxon>
        <taxon>Nocardioides</taxon>
    </lineage>
</organism>
<comment type="subcellular location">
    <subcellularLocation>
        <location evidence="1">Cytoplasm</location>
    </subcellularLocation>
</comment>
<dbReference type="Pfam" id="PF01135">
    <property type="entry name" value="PCMT"/>
    <property type="match status" value="1"/>
</dbReference>
<comment type="caution">
    <text evidence="12">The sequence shown here is derived from an EMBL/GenBank/DDBJ whole genome shotgun (WGS) entry which is preliminary data.</text>
</comment>
<evidence type="ECO:0000256" key="11">
    <source>
        <dbReference type="ARBA" id="ARBA00031350"/>
    </source>
</evidence>
<dbReference type="Proteomes" id="UP000276542">
    <property type="component" value="Unassembled WGS sequence"/>
</dbReference>
<dbReference type="Gene3D" id="3.40.50.150">
    <property type="entry name" value="Vaccinia Virus protein VP39"/>
    <property type="match status" value="1"/>
</dbReference>
<gene>
    <name evidence="12" type="ORF">D4739_04825</name>
</gene>
<evidence type="ECO:0000256" key="1">
    <source>
        <dbReference type="ARBA" id="ARBA00004496"/>
    </source>
</evidence>
<dbReference type="CDD" id="cd02440">
    <property type="entry name" value="AdoMet_MTases"/>
    <property type="match status" value="1"/>
</dbReference>
<keyword evidence="6 12" id="KW-0489">Methyltransferase</keyword>
<dbReference type="PANTHER" id="PTHR11579:SF0">
    <property type="entry name" value="PROTEIN-L-ISOASPARTATE(D-ASPARTATE) O-METHYLTRANSFERASE"/>
    <property type="match status" value="1"/>
</dbReference>
<dbReference type="InterPro" id="IPR029063">
    <property type="entry name" value="SAM-dependent_MTases_sf"/>
</dbReference>
<keyword evidence="7 12" id="KW-0808">Transferase</keyword>
<dbReference type="EC" id="2.1.1.77" evidence="3"/>
<reference evidence="13" key="1">
    <citation type="submission" date="2018-09" db="EMBL/GenBank/DDBJ databases">
        <authorList>
            <person name="Zhu H."/>
        </authorList>
    </citation>
    <scope>NUCLEOTIDE SEQUENCE [LARGE SCALE GENOMIC DNA]</scope>
    <source>
        <strain evidence="13">K1W22B-1</strain>
    </source>
</reference>
<sequence length="184" mass="19090">MDAVAAAFDVTPRADFLPPELRQRADHDGPLAIGRGATCSQPRTVAAMLGLLAVQPGDRVLDVGAGSGWTTALLAALTGPSGLVIGVELEPELADFGAGNVRRTQRPWASVTVAAAGVLGDPDHAPYDRILVSANAAVLPLTLEDQLAPDGRMVVPVAGVMTVVQLGAERVVTEHGRYSFVPLR</sequence>
<comment type="similarity">
    <text evidence="2">Belongs to the methyltransferase superfamily. L-isoaspartyl/D-aspartyl protein methyltransferase family.</text>
</comment>
<evidence type="ECO:0000256" key="3">
    <source>
        <dbReference type="ARBA" id="ARBA00011890"/>
    </source>
</evidence>
<accession>A0A3A5H6V3</accession>
<dbReference type="EMBL" id="QYRP01000002">
    <property type="protein sequence ID" value="RJS45608.1"/>
    <property type="molecule type" value="Genomic_DNA"/>
</dbReference>
<dbReference type="GO" id="GO:0005737">
    <property type="term" value="C:cytoplasm"/>
    <property type="evidence" value="ECO:0007669"/>
    <property type="project" value="UniProtKB-SubCell"/>
</dbReference>
<evidence type="ECO:0000256" key="8">
    <source>
        <dbReference type="ARBA" id="ARBA00022691"/>
    </source>
</evidence>
<evidence type="ECO:0000256" key="6">
    <source>
        <dbReference type="ARBA" id="ARBA00022603"/>
    </source>
</evidence>
<dbReference type="GO" id="GO:0004719">
    <property type="term" value="F:protein-L-isoaspartate (D-aspartate) O-methyltransferase activity"/>
    <property type="evidence" value="ECO:0007669"/>
    <property type="project" value="UniProtKB-EC"/>
</dbReference>
<keyword evidence="5" id="KW-0963">Cytoplasm</keyword>
<evidence type="ECO:0000256" key="9">
    <source>
        <dbReference type="ARBA" id="ARBA00030757"/>
    </source>
</evidence>
<dbReference type="RefSeq" id="WP_120059508.1">
    <property type="nucleotide sequence ID" value="NZ_QYRP01000002.1"/>
</dbReference>
<evidence type="ECO:0000313" key="12">
    <source>
        <dbReference type="EMBL" id="RJS45608.1"/>
    </source>
</evidence>
<name>A0A3A5H6V3_9ACTN</name>
<dbReference type="PANTHER" id="PTHR11579">
    <property type="entry name" value="PROTEIN-L-ISOASPARTATE O-METHYLTRANSFERASE"/>
    <property type="match status" value="1"/>
</dbReference>